<proteinExistence type="predicted"/>
<accession>A0A4Q9KW39</accession>
<dbReference type="VEuPathDB" id="MicrosporidiaDB:CWI37_1583p0010"/>
<protein>
    <submittedName>
        <fullName evidence="1">Uncharacterized protein</fullName>
    </submittedName>
</protein>
<name>A0A4Q9KW39_9MICR</name>
<dbReference type="EMBL" id="PITJ01001583">
    <property type="protein sequence ID" value="TBT98815.1"/>
    <property type="molecule type" value="Genomic_DNA"/>
</dbReference>
<sequence length="168" mass="19610">MANWIYNLLSGNTVTEELKDDLVFVDETIHMNIETDTEVNLLIGDKVLLKNNFDMNTKTKRAPFDYFYDDSVFTVTNGFSSNMIELENKIKVTYNYFDEENEKSFITNSDLCATVVVKNYIFVSDFDEKILKLIHLENSVSSQNGKRFIVETNTISEEIEEFYFLKKI</sequence>
<dbReference type="AlphaFoldDB" id="A0A4Q9KW39"/>
<dbReference type="Proteomes" id="UP000292362">
    <property type="component" value="Unassembled WGS sequence"/>
</dbReference>
<organism evidence="1 2">
    <name type="scientific">Hamiltosporidium tvaerminnensis</name>
    <dbReference type="NCBI Taxonomy" id="1176355"/>
    <lineage>
        <taxon>Eukaryota</taxon>
        <taxon>Fungi</taxon>
        <taxon>Fungi incertae sedis</taxon>
        <taxon>Microsporidia</taxon>
        <taxon>Dubosqiidae</taxon>
        <taxon>Hamiltosporidium</taxon>
    </lineage>
</organism>
<evidence type="ECO:0000313" key="2">
    <source>
        <dbReference type="Proteomes" id="UP000292362"/>
    </source>
</evidence>
<reference evidence="1 2" key="1">
    <citation type="submission" date="2017-12" db="EMBL/GenBank/DDBJ databases">
        <authorList>
            <person name="Pombert J.-F."/>
            <person name="Haag K.L."/>
            <person name="Ebert D."/>
        </authorList>
    </citation>
    <scope>NUCLEOTIDE SEQUENCE [LARGE SCALE GENOMIC DNA]</scope>
    <source>
        <strain evidence="1">FI-OER-3-3</strain>
    </source>
</reference>
<evidence type="ECO:0000313" key="1">
    <source>
        <dbReference type="EMBL" id="TBT98815.1"/>
    </source>
</evidence>
<gene>
    <name evidence="1" type="ORF">CWI37_1583p0010</name>
</gene>
<comment type="caution">
    <text evidence="1">The sequence shown here is derived from an EMBL/GenBank/DDBJ whole genome shotgun (WGS) entry which is preliminary data.</text>
</comment>